<feature type="repeat" description="PPR" evidence="3">
    <location>
        <begin position="411"/>
        <end position="445"/>
    </location>
</feature>
<dbReference type="NCBIfam" id="TIGR00756">
    <property type="entry name" value="PPR"/>
    <property type="match status" value="5"/>
</dbReference>
<dbReference type="PANTHER" id="PTHR47447:SF22">
    <property type="entry name" value="TETRATRICOPEPTIDE-LIKE HELICAL DOMAIN SUPERFAMILY"/>
    <property type="match status" value="1"/>
</dbReference>
<evidence type="ECO:0000256" key="3">
    <source>
        <dbReference type="PROSITE-ProRule" id="PRU00708"/>
    </source>
</evidence>
<feature type="repeat" description="PPR" evidence="3">
    <location>
        <begin position="163"/>
        <end position="197"/>
    </location>
</feature>
<feature type="repeat" description="PPR" evidence="3">
    <location>
        <begin position="270"/>
        <end position="304"/>
    </location>
</feature>
<dbReference type="Pfam" id="PF01535">
    <property type="entry name" value="PPR"/>
    <property type="match status" value="3"/>
</dbReference>
<dbReference type="eggNOG" id="KOG4197">
    <property type="taxonomic scope" value="Eukaryota"/>
</dbReference>
<organism evidence="4 5">
    <name type="scientific">Morus notabilis</name>
    <dbReference type="NCBI Taxonomy" id="981085"/>
    <lineage>
        <taxon>Eukaryota</taxon>
        <taxon>Viridiplantae</taxon>
        <taxon>Streptophyta</taxon>
        <taxon>Embryophyta</taxon>
        <taxon>Tracheophyta</taxon>
        <taxon>Spermatophyta</taxon>
        <taxon>Magnoliopsida</taxon>
        <taxon>eudicotyledons</taxon>
        <taxon>Gunneridae</taxon>
        <taxon>Pentapetalae</taxon>
        <taxon>rosids</taxon>
        <taxon>fabids</taxon>
        <taxon>Rosales</taxon>
        <taxon>Moraceae</taxon>
        <taxon>Moreae</taxon>
        <taxon>Morus</taxon>
    </lineage>
</organism>
<accession>W9RXU7</accession>
<feature type="repeat" description="PPR" evidence="3">
    <location>
        <begin position="233"/>
        <end position="267"/>
    </location>
</feature>
<feature type="repeat" description="PPR" evidence="3">
    <location>
        <begin position="339"/>
        <end position="373"/>
    </location>
</feature>
<name>W9RXU7_9ROSA</name>
<protein>
    <submittedName>
        <fullName evidence="4">Uncharacterized protein</fullName>
    </submittedName>
</protein>
<dbReference type="InterPro" id="IPR011990">
    <property type="entry name" value="TPR-like_helical_dom_sf"/>
</dbReference>
<evidence type="ECO:0000256" key="1">
    <source>
        <dbReference type="ARBA" id="ARBA00007626"/>
    </source>
</evidence>
<dbReference type="KEGG" id="mnt:21406808"/>
<comment type="similarity">
    <text evidence="1">Belongs to the PPR family. P subfamily.</text>
</comment>
<reference evidence="5" key="1">
    <citation type="submission" date="2013-01" db="EMBL/GenBank/DDBJ databases">
        <title>Draft Genome Sequence of a Mulberry Tree, Morus notabilis C.K. Schneid.</title>
        <authorList>
            <person name="He N."/>
            <person name="Zhao S."/>
        </authorList>
    </citation>
    <scope>NUCLEOTIDE SEQUENCE</scope>
</reference>
<dbReference type="InterPro" id="IPR002885">
    <property type="entry name" value="PPR_rpt"/>
</dbReference>
<dbReference type="OrthoDB" id="185373at2759"/>
<keyword evidence="5" id="KW-1185">Reference proteome</keyword>
<proteinExistence type="inferred from homology"/>
<feature type="repeat" description="PPR" evidence="3">
    <location>
        <begin position="198"/>
        <end position="232"/>
    </location>
</feature>
<keyword evidence="2" id="KW-0677">Repeat</keyword>
<dbReference type="PROSITE" id="PS51375">
    <property type="entry name" value="PPR"/>
    <property type="match status" value="7"/>
</dbReference>
<evidence type="ECO:0000313" key="4">
    <source>
        <dbReference type="EMBL" id="EXC02094.1"/>
    </source>
</evidence>
<evidence type="ECO:0000256" key="2">
    <source>
        <dbReference type="ARBA" id="ARBA00022737"/>
    </source>
</evidence>
<dbReference type="EMBL" id="KE345347">
    <property type="protein sequence ID" value="EXC02094.1"/>
    <property type="molecule type" value="Genomic_DNA"/>
</dbReference>
<sequence>MSLRSISRILSSPNRFLNPQFSTIRFAITSSADKIFDHLNKNGGNIEKTLATIKPKLDPKFVSDVLFKCHPSQSQMGIRFFIWAGLQSDYRHSYFMYGKACKLFEISQNPKLISDIIEAYRDEKCFVTVKTFKVVLNLCKEAKLADEALWVLRKMPEFNLFPDTTMYNSVIRLFCLKGDMNTAESLMKEMGLVDLYPDMITYVEMVKGFCNVGRLDDAFGLFKVVKELDCGNNTVLCSALLDGVCKSGDMERALELLEEMEKGGGEVSPNVVAYTSVIQRFCEKGRTSEALEVLDRMEAWGCFPNRVTVSCLIERFCAEGRVEEVSKLIDRVVKGGVSYDECCSSFVVSLKRTGQFEEAEKVFRKMINNGLKPDSLACTIVIKELCLIGRVLDGYQLCDEIEKIGFWSSIDSDVYSLLIVGLCQQGHLVEAANLVSLMLKKGIQLSAPYVDRIVEILKKSGDEELIHHLTRICR</sequence>
<gene>
    <name evidence="4" type="ORF">L484_024059</name>
</gene>
<evidence type="ECO:0000313" key="5">
    <source>
        <dbReference type="Proteomes" id="UP000030645"/>
    </source>
</evidence>
<dbReference type="AlphaFoldDB" id="W9RXU7"/>
<dbReference type="Pfam" id="PF13041">
    <property type="entry name" value="PPR_2"/>
    <property type="match status" value="3"/>
</dbReference>
<dbReference type="PANTHER" id="PTHR47447">
    <property type="entry name" value="OS03G0856100 PROTEIN"/>
    <property type="match status" value="1"/>
</dbReference>
<dbReference type="Gene3D" id="1.25.40.10">
    <property type="entry name" value="Tetratricopeptide repeat domain"/>
    <property type="match status" value="4"/>
</dbReference>
<feature type="repeat" description="PPR" evidence="3">
    <location>
        <begin position="128"/>
        <end position="162"/>
    </location>
</feature>
<dbReference type="Proteomes" id="UP000030645">
    <property type="component" value="Unassembled WGS sequence"/>
</dbReference>